<proteinExistence type="predicted"/>
<dbReference type="Gene3D" id="3.30.30.10">
    <property type="entry name" value="Knottin, scorpion toxin-like"/>
    <property type="match status" value="1"/>
</dbReference>
<reference evidence="2" key="1">
    <citation type="submission" date="2021-04" db="EMBL/GenBank/DDBJ databases">
        <authorList>
            <person name="Chebbi M.A.C M."/>
        </authorList>
    </citation>
    <scope>NUCLEOTIDE SEQUENCE</scope>
</reference>
<evidence type="ECO:0000256" key="1">
    <source>
        <dbReference type="SAM" id="Phobius"/>
    </source>
</evidence>
<dbReference type="GO" id="GO:0051707">
    <property type="term" value="P:response to other organism"/>
    <property type="evidence" value="ECO:0007669"/>
    <property type="project" value="UniProtKB-ARBA"/>
</dbReference>
<evidence type="ECO:0000313" key="2">
    <source>
        <dbReference type="EMBL" id="CAG5081556.1"/>
    </source>
</evidence>
<keyword evidence="1" id="KW-1133">Transmembrane helix</keyword>
<dbReference type="Proteomes" id="UP000786811">
    <property type="component" value="Unassembled WGS sequence"/>
</dbReference>
<dbReference type="InterPro" id="IPR036574">
    <property type="entry name" value="Scorpion_toxin-like_sf"/>
</dbReference>
<dbReference type="SUPFAM" id="SSF57095">
    <property type="entry name" value="Scorpion toxin-like"/>
    <property type="match status" value="1"/>
</dbReference>
<accession>A0A8J2H7H9</accession>
<organism evidence="2 3">
    <name type="scientific">Cotesia congregata</name>
    <name type="common">Parasitoid wasp</name>
    <name type="synonym">Apanteles congregatus</name>
    <dbReference type="NCBI Taxonomy" id="51543"/>
    <lineage>
        <taxon>Eukaryota</taxon>
        <taxon>Metazoa</taxon>
        <taxon>Ecdysozoa</taxon>
        <taxon>Arthropoda</taxon>
        <taxon>Hexapoda</taxon>
        <taxon>Insecta</taxon>
        <taxon>Pterygota</taxon>
        <taxon>Neoptera</taxon>
        <taxon>Endopterygota</taxon>
        <taxon>Hymenoptera</taxon>
        <taxon>Apocrita</taxon>
        <taxon>Ichneumonoidea</taxon>
        <taxon>Braconidae</taxon>
        <taxon>Microgastrinae</taxon>
        <taxon>Cotesia</taxon>
    </lineage>
</organism>
<dbReference type="EMBL" id="CAJNRD030001118">
    <property type="protein sequence ID" value="CAG5081556.1"/>
    <property type="molecule type" value="Genomic_DNA"/>
</dbReference>
<name>A0A8J2H7H9_COTCN</name>
<keyword evidence="1" id="KW-0812">Transmembrane</keyword>
<dbReference type="AlphaFoldDB" id="A0A8J2H7H9"/>
<keyword evidence="1" id="KW-0472">Membrane</keyword>
<comment type="caution">
    <text evidence="2">The sequence shown here is derived from an EMBL/GenBank/DDBJ whole genome shotgun (WGS) entry which is preliminary data.</text>
</comment>
<feature type="transmembrane region" description="Helical" evidence="1">
    <location>
        <begin position="58"/>
        <end position="75"/>
    </location>
</feature>
<sequence length="139" mass="16092">MESAIHRRMTITNHINRMFSSHFCEGSIHTENKRIYDSQNLIINDIKAKKIVSMLTKNNYCTLLLFFCLAIFAIVPSQQNEDGAEVYIEGYCQALGLSFDKCHFECRYRGYTEGHCRGFMYTDCWCTVPNKNQSPPNSI</sequence>
<protein>
    <submittedName>
        <fullName evidence="2">Similar to Defensin (Galleria mellonella)</fullName>
    </submittedName>
</protein>
<evidence type="ECO:0000313" key="3">
    <source>
        <dbReference type="Proteomes" id="UP000786811"/>
    </source>
</evidence>
<gene>
    <name evidence="2" type="ORF">HICCMSTLAB_LOCUS3318</name>
</gene>
<dbReference type="OrthoDB" id="10408192at2759"/>
<keyword evidence="3" id="KW-1185">Reference proteome</keyword>